<dbReference type="Proteomes" id="UP000054911">
    <property type="component" value="Unassembled WGS sequence"/>
</dbReference>
<proteinExistence type="predicted"/>
<accession>A0A158CP40</accession>
<dbReference type="RefSeq" id="WP_143328148.1">
    <property type="nucleotide sequence ID" value="NZ_FCOE02000023.1"/>
</dbReference>
<feature type="compositionally biased region" description="Low complexity" evidence="1">
    <location>
        <begin position="46"/>
        <end position="65"/>
    </location>
</feature>
<organism evidence="3 4">
    <name type="scientific">Caballeronia pedi</name>
    <dbReference type="NCBI Taxonomy" id="1777141"/>
    <lineage>
        <taxon>Bacteria</taxon>
        <taxon>Pseudomonadati</taxon>
        <taxon>Pseudomonadota</taxon>
        <taxon>Betaproteobacteria</taxon>
        <taxon>Burkholderiales</taxon>
        <taxon>Burkholderiaceae</taxon>
        <taxon>Caballeronia</taxon>
    </lineage>
</organism>
<evidence type="ECO:0000313" key="3">
    <source>
        <dbReference type="EMBL" id="SAK83606.1"/>
    </source>
</evidence>
<keyword evidence="2" id="KW-0732">Signal</keyword>
<reference evidence="3" key="1">
    <citation type="submission" date="2016-01" db="EMBL/GenBank/DDBJ databases">
        <authorList>
            <person name="Peeters C."/>
        </authorList>
    </citation>
    <scope>NUCLEOTIDE SEQUENCE [LARGE SCALE GENOMIC DNA]</scope>
    <source>
        <strain evidence="3">LMG 29323</strain>
    </source>
</reference>
<gene>
    <name evidence="3" type="ORF">AWB80_05517</name>
</gene>
<dbReference type="EMBL" id="FCOE02000023">
    <property type="protein sequence ID" value="SAK83606.1"/>
    <property type="molecule type" value="Genomic_DNA"/>
</dbReference>
<evidence type="ECO:0000256" key="2">
    <source>
        <dbReference type="SAM" id="SignalP"/>
    </source>
</evidence>
<feature type="signal peptide" evidence="2">
    <location>
        <begin position="1"/>
        <end position="22"/>
    </location>
</feature>
<name>A0A158CP40_9BURK</name>
<dbReference type="OrthoDB" id="9133940at2"/>
<evidence type="ECO:0000313" key="4">
    <source>
        <dbReference type="Proteomes" id="UP000054911"/>
    </source>
</evidence>
<protein>
    <recommendedName>
        <fullName evidence="5">Lipoprotein</fullName>
    </recommendedName>
</protein>
<comment type="caution">
    <text evidence="3">The sequence shown here is derived from an EMBL/GenBank/DDBJ whole genome shotgun (WGS) entry which is preliminary data.</text>
</comment>
<sequence length="89" mass="8632">MKIVLVSATLVAVCTLGSLAQAEETTDTLQSIPAPRQQSAQSATPSGDAAYGGAAAGQSASGNASTWSGGAALGCNPRPFCNAYSGGGQ</sequence>
<dbReference type="STRING" id="1777141.AWB80_05517"/>
<keyword evidence="4" id="KW-1185">Reference proteome</keyword>
<dbReference type="AlphaFoldDB" id="A0A158CP40"/>
<evidence type="ECO:0000256" key="1">
    <source>
        <dbReference type="SAM" id="MobiDB-lite"/>
    </source>
</evidence>
<feature type="region of interest" description="Disordered" evidence="1">
    <location>
        <begin position="27"/>
        <end position="68"/>
    </location>
</feature>
<evidence type="ECO:0008006" key="5">
    <source>
        <dbReference type="Google" id="ProtNLM"/>
    </source>
</evidence>
<feature type="chain" id="PRO_5007623248" description="Lipoprotein" evidence="2">
    <location>
        <begin position="23"/>
        <end position="89"/>
    </location>
</feature>
<feature type="compositionally biased region" description="Polar residues" evidence="1">
    <location>
        <begin position="27"/>
        <end position="45"/>
    </location>
</feature>